<keyword evidence="1" id="KW-0732">Signal</keyword>
<dbReference type="SUPFAM" id="SSF69318">
    <property type="entry name" value="Integrin alpha N-terminal domain"/>
    <property type="match status" value="3"/>
</dbReference>
<dbReference type="KEGG" id="mgot:MgSA37_01955"/>
<dbReference type="InterPro" id="IPR027039">
    <property type="entry name" value="Crtac1"/>
</dbReference>
<organism evidence="3 4">
    <name type="scientific">Mucilaginibacter gotjawali</name>
    <dbReference type="NCBI Taxonomy" id="1550579"/>
    <lineage>
        <taxon>Bacteria</taxon>
        <taxon>Pseudomonadati</taxon>
        <taxon>Bacteroidota</taxon>
        <taxon>Sphingobacteriia</taxon>
        <taxon>Sphingobacteriales</taxon>
        <taxon>Sphingobacteriaceae</taxon>
        <taxon>Mucilaginibacter</taxon>
    </lineage>
</organism>
<dbReference type="AlphaFoldDB" id="A0A0X8X564"/>
<protein>
    <submittedName>
        <fullName evidence="3">FG-GAP repeat protein</fullName>
    </submittedName>
</protein>
<name>A0A0X8X564_9SPHI</name>
<proteinExistence type="predicted"/>
<dbReference type="Proteomes" id="UP000218263">
    <property type="component" value="Chromosome"/>
</dbReference>
<dbReference type="PROSITE" id="PS51257">
    <property type="entry name" value="PROKAR_LIPOPROTEIN"/>
    <property type="match status" value="1"/>
</dbReference>
<sequence length="1205" mass="134342">MLKITGGITVFGRLVTKNKAIGLIFAVCTLSFFSCRKPTLFEQIPSSYSGINFNNKITENDSINPLDIVNIYNGGGVGVGDFNNDGLPDLYFTGNRVPNRLYINKGNFKFEDVTDKAGVGGMGRWGRGVAILDINNDGLMDIYVCNTIYKDSLRRRNLLYINQGVGKDGIPHFREMAKEYGLDIHVQSTMASFFDYDNDGNLDMYLTVNEASESYYPNMFGPVAARTGHESLGRLYHNEWDAKLKHPVFHDVSAKAGINLPGLGHAATIVDINRDGWKDIYVSNDFLSQNILYINNHDGTFTDRSKEYFKHTSFNSMGQDIVDINNDGLADVFELDMNPEDNYRKKMMMGPNNYQTTQKFDLYNFQYQYVRNTLQLNQGPRLLQNDSIGSPAFSEIAFMCGVAQTDWSWTPVITDFNNDGFRDIIITNGFPKDLTDHDFMTYRKNAFAIGSKEQVLSQIPSVKIHNYAYRNKGDLTFEDETSDWGLSIPAFSNGAVYADLNNDGAMDLVINNIDDEALVYKNTAREKDTLNTHYIQIKFKGDSHNLNGLGAWADIYYDHNKHQVAENNPYRGYLSSDQNIAHFGLGTTSKLDSLVIRWPNGKKQVLQQVKTNQVITVNIKDASAPYTWVQPKVADNALFTEVTKAKNIHYVHNEYDFVDFNIQKLLPHKLSEYDPALAVGDVDGNGLDDIIVGGNSFVSAQVLLQQANGTFIQRQLLPDQNANPNTKDEGLLLFDANGDGKPDLYITRGGFKNAPNDTTYQDKLYINDGKGNFKLAPDALPINHTSKLCVRAIDYNKDGKPDLFVSGRVDPWHYPKPVSSFILRNDSKNGVAKFTDVTSEVAPSLNNIGLVCDAIFTDYDNDGWPDLVLAGEWMPVTFLKNDHGIFKNTTPASGLANSLGWWNSIVAGDFRHTGRMDYIVGNVGSNTLYKASEQYPVFITAKDFDKNGSFNAITSIFLPDQEGKKKEFPAVGRDDLLKEMISMKKKYTNYKSFATATMDDILTPEQRKGALRLMANTSQSCYLRNDGNGKFTMIPLPNAAQISTINGMVVDDFDGDGNLDVMMNGNDFGTEVGTGRYDAFNGLMLKGDGKGGFSPQSIVQSGIYIPGNGKALVKLQGNSGNYLLAASQNRGALKVFELKRKVNNIKLLPADESAVIFYKDGSKQKQEFYYGSSFLSQSGRFLTINSNVKQVQITDTKGHVRNISF</sequence>
<evidence type="ECO:0000256" key="1">
    <source>
        <dbReference type="ARBA" id="ARBA00022729"/>
    </source>
</evidence>
<dbReference type="EMBL" id="AP017313">
    <property type="protein sequence ID" value="BAU53784.1"/>
    <property type="molecule type" value="Genomic_DNA"/>
</dbReference>
<dbReference type="OrthoDB" id="974255at2"/>
<keyword evidence="4" id="KW-1185">Reference proteome</keyword>
<feature type="domain" description="ASPIC/UnbV" evidence="2">
    <location>
        <begin position="548"/>
        <end position="616"/>
    </location>
</feature>
<dbReference type="InterPro" id="IPR028994">
    <property type="entry name" value="Integrin_alpha_N"/>
</dbReference>
<dbReference type="Pfam" id="PF07593">
    <property type="entry name" value="UnbV_ASPIC"/>
    <property type="match status" value="1"/>
</dbReference>
<dbReference type="InterPro" id="IPR011519">
    <property type="entry name" value="UnbV_ASPIC"/>
</dbReference>
<reference evidence="3 4" key="1">
    <citation type="submission" date="2015-12" db="EMBL/GenBank/DDBJ databases">
        <title>Genome sequence of Mucilaginibacter gotjawali.</title>
        <authorList>
            <person name="Lee J.S."/>
            <person name="Lee K.C."/>
            <person name="Kim K.K."/>
            <person name="Lee B.W."/>
        </authorList>
    </citation>
    <scope>NUCLEOTIDE SEQUENCE [LARGE SCALE GENOMIC DNA]</scope>
    <source>
        <strain evidence="3 4">SA3-7</strain>
    </source>
</reference>
<dbReference type="PANTHER" id="PTHR16026:SF0">
    <property type="entry name" value="CARTILAGE ACIDIC PROTEIN 1"/>
    <property type="match status" value="1"/>
</dbReference>
<accession>A0A0X8X564</accession>
<gene>
    <name evidence="3" type="ORF">MgSA37_01955</name>
</gene>
<evidence type="ECO:0000313" key="3">
    <source>
        <dbReference type="EMBL" id="BAU53784.1"/>
    </source>
</evidence>
<evidence type="ECO:0000259" key="2">
    <source>
        <dbReference type="Pfam" id="PF07593"/>
    </source>
</evidence>
<dbReference type="Pfam" id="PF13517">
    <property type="entry name" value="FG-GAP_3"/>
    <property type="match status" value="4"/>
</dbReference>
<dbReference type="InterPro" id="IPR013517">
    <property type="entry name" value="FG-GAP"/>
</dbReference>
<dbReference type="Gene3D" id="2.130.10.130">
    <property type="entry name" value="Integrin alpha, N-terminal"/>
    <property type="match status" value="4"/>
</dbReference>
<dbReference type="PANTHER" id="PTHR16026">
    <property type="entry name" value="CARTILAGE ACIDIC PROTEIN 1"/>
    <property type="match status" value="1"/>
</dbReference>
<evidence type="ECO:0000313" key="4">
    <source>
        <dbReference type="Proteomes" id="UP000218263"/>
    </source>
</evidence>